<dbReference type="PROSITE" id="PS50929">
    <property type="entry name" value="ABC_TM1F"/>
    <property type="match status" value="1"/>
</dbReference>
<dbReference type="InterPro" id="IPR017871">
    <property type="entry name" value="ABC_transporter-like_CS"/>
</dbReference>
<keyword evidence="8 11" id="KW-1133">Transmembrane helix</keyword>
<dbReference type="PANTHER" id="PTHR24221:SF646">
    <property type="entry name" value="HAEMOLYSIN SECRETION ATP-BINDING PROTEIN"/>
    <property type="match status" value="1"/>
</dbReference>
<comment type="subcellular location">
    <subcellularLocation>
        <location evidence="1">Cell inner membrane</location>
        <topology evidence="1">Multi-pass membrane protein</topology>
    </subcellularLocation>
</comment>
<keyword evidence="7" id="KW-0067">ATP-binding</keyword>
<organism evidence="14 15">
    <name type="scientific">Streptosporangium becharense</name>
    <dbReference type="NCBI Taxonomy" id="1816182"/>
    <lineage>
        <taxon>Bacteria</taxon>
        <taxon>Bacillati</taxon>
        <taxon>Actinomycetota</taxon>
        <taxon>Actinomycetes</taxon>
        <taxon>Streptosporangiales</taxon>
        <taxon>Streptosporangiaceae</taxon>
        <taxon>Streptosporangium</taxon>
    </lineage>
</organism>
<dbReference type="FunFam" id="3.40.50.300:FF:000221">
    <property type="entry name" value="Multidrug ABC transporter ATP-binding protein"/>
    <property type="match status" value="1"/>
</dbReference>
<proteinExistence type="inferred from homology"/>
<evidence type="ECO:0000256" key="2">
    <source>
        <dbReference type="ARBA" id="ARBA00022448"/>
    </source>
</evidence>
<evidence type="ECO:0000256" key="7">
    <source>
        <dbReference type="ARBA" id="ARBA00022840"/>
    </source>
</evidence>
<dbReference type="SUPFAM" id="SSF90123">
    <property type="entry name" value="ABC transporter transmembrane region"/>
    <property type="match status" value="1"/>
</dbReference>
<reference evidence="14 15" key="1">
    <citation type="submission" date="2020-08" db="EMBL/GenBank/DDBJ databases">
        <title>Sequencing the genomes of 1000 actinobacteria strains.</title>
        <authorList>
            <person name="Klenk H.-P."/>
        </authorList>
    </citation>
    <scope>NUCLEOTIDE SEQUENCE [LARGE SCALE GENOMIC DNA]</scope>
    <source>
        <strain evidence="14 15">DSM 46887</strain>
    </source>
</reference>
<dbReference type="GO" id="GO:0005886">
    <property type="term" value="C:plasma membrane"/>
    <property type="evidence" value="ECO:0007669"/>
    <property type="project" value="UniProtKB-SubCell"/>
</dbReference>
<keyword evidence="3" id="KW-1003">Cell membrane</keyword>
<evidence type="ECO:0000256" key="3">
    <source>
        <dbReference type="ARBA" id="ARBA00022475"/>
    </source>
</evidence>
<sequence>MIVHRRLLQLAGSVRAPVAACVTLGLAVSASYVTQALLLASTLTELSAGRYDTAVTLLAWAFAVVAVRAVLLWARQTVAAWAGALIRARLRDRLVEQLGRLGPAYLTGARTGRVQTTLVDGVEGLDAYFSRYLPQVVITFCVPVTLVGWLFTVNSAAAGVLAAAVGAVLVVPRLWDASLLRRGRARWTAFADLASDYLEAMQGMATLRAFGAAGRLGTKLAARAHELYLTTMSQLRISLVETGVSTFLIQAGTAGAVLAAASAGAGDAWSVFAVLTVTVECFRPVRDLSAAWHAGYLGVTAVDGLEELLSAKPAVDDTGTVTAFPAHPEITFRGVTFTYPGGRRPAVRNVTFTVREGETVALVGPSGAGKSTLAALLQRLFDPDEGVVTIGGRPLGEFTAATLRSGIAVVAQDTYLFHGTVADNLRLARPDASDADLERAARAACAHAFVTALPQGYATPLGERGATLSGGQRQRLAIARALLADAPVLLLDEATSHVDGQTEQALSELRRGRTCLLIAHRLSTVGDADRIVVLDDGAVTESGVPAALAASRGHYHRLLAAQEVSA</sequence>
<dbReference type="InterPro" id="IPR003593">
    <property type="entry name" value="AAA+_ATPase"/>
</dbReference>
<comment type="similarity">
    <text evidence="10">Belongs to the ABC transporter superfamily. Siderophore-Fe(3+) uptake transporter (SIUT) (TC 3.A.1.21) family.</text>
</comment>
<dbReference type="AlphaFoldDB" id="A0A7W9IC27"/>
<evidence type="ECO:0000313" key="14">
    <source>
        <dbReference type="EMBL" id="MBB5817449.1"/>
    </source>
</evidence>
<accession>A0A7W9IC27</accession>
<name>A0A7W9IC27_9ACTN</name>
<gene>
    <name evidence="14" type="ORF">F4562_000511</name>
</gene>
<dbReference type="Proteomes" id="UP000540685">
    <property type="component" value="Unassembled WGS sequence"/>
</dbReference>
<feature type="transmembrane region" description="Helical" evidence="11">
    <location>
        <begin position="12"/>
        <end position="33"/>
    </location>
</feature>
<dbReference type="PROSITE" id="PS50893">
    <property type="entry name" value="ABC_TRANSPORTER_2"/>
    <property type="match status" value="1"/>
</dbReference>
<dbReference type="InterPro" id="IPR003439">
    <property type="entry name" value="ABC_transporter-like_ATP-bd"/>
</dbReference>
<evidence type="ECO:0000256" key="1">
    <source>
        <dbReference type="ARBA" id="ARBA00004429"/>
    </source>
</evidence>
<keyword evidence="2" id="KW-0813">Transport</keyword>
<evidence type="ECO:0000256" key="9">
    <source>
        <dbReference type="ARBA" id="ARBA00023136"/>
    </source>
</evidence>
<dbReference type="RefSeq" id="WP_184540601.1">
    <property type="nucleotide sequence ID" value="NZ_JACHMP010000001.1"/>
</dbReference>
<evidence type="ECO:0000256" key="5">
    <source>
        <dbReference type="ARBA" id="ARBA00022692"/>
    </source>
</evidence>
<evidence type="ECO:0000259" key="13">
    <source>
        <dbReference type="PROSITE" id="PS50929"/>
    </source>
</evidence>
<dbReference type="InterPro" id="IPR027417">
    <property type="entry name" value="P-loop_NTPase"/>
</dbReference>
<dbReference type="InterPro" id="IPR036640">
    <property type="entry name" value="ABC1_TM_sf"/>
</dbReference>
<protein>
    <submittedName>
        <fullName evidence="14">ABC-type multidrug transport system fused ATPase/permease subunit</fullName>
    </submittedName>
</protein>
<evidence type="ECO:0000256" key="6">
    <source>
        <dbReference type="ARBA" id="ARBA00022741"/>
    </source>
</evidence>
<dbReference type="PANTHER" id="PTHR24221">
    <property type="entry name" value="ATP-BINDING CASSETTE SUB-FAMILY B"/>
    <property type="match status" value="1"/>
</dbReference>
<dbReference type="SUPFAM" id="SSF52540">
    <property type="entry name" value="P-loop containing nucleoside triphosphate hydrolases"/>
    <property type="match status" value="1"/>
</dbReference>
<evidence type="ECO:0000256" key="8">
    <source>
        <dbReference type="ARBA" id="ARBA00022989"/>
    </source>
</evidence>
<feature type="domain" description="ABC transporter" evidence="12">
    <location>
        <begin position="330"/>
        <end position="561"/>
    </location>
</feature>
<dbReference type="InterPro" id="IPR011527">
    <property type="entry name" value="ABC1_TM_dom"/>
</dbReference>
<keyword evidence="15" id="KW-1185">Reference proteome</keyword>
<keyword evidence="5 11" id="KW-0812">Transmembrane</keyword>
<keyword evidence="9 11" id="KW-0472">Membrane</keyword>
<dbReference type="PROSITE" id="PS00211">
    <property type="entry name" value="ABC_TRANSPORTER_1"/>
    <property type="match status" value="1"/>
</dbReference>
<dbReference type="GO" id="GO:0016887">
    <property type="term" value="F:ATP hydrolysis activity"/>
    <property type="evidence" value="ECO:0007669"/>
    <property type="project" value="InterPro"/>
</dbReference>
<dbReference type="GO" id="GO:0005524">
    <property type="term" value="F:ATP binding"/>
    <property type="evidence" value="ECO:0007669"/>
    <property type="project" value="UniProtKB-KW"/>
</dbReference>
<comment type="caution">
    <text evidence="14">The sequence shown here is derived from an EMBL/GenBank/DDBJ whole genome shotgun (WGS) entry which is preliminary data.</text>
</comment>
<feature type="transmembrane region" description="Helical" evidence="11">
    <location>
        <begin position="53"/>
        <end position="74"/>
    </location>
</feature>
<evidence type="ECO:0000313" key="15">
    <source>
        <dbReference type="Proteomes" id="UP000540685"/>
    </source>
</evidence>
<evidence type="ECO:0000259" key="12">
    <source>
        <dbReference type="PROSITE" id="PS50893"/>
    </source>
</evidence>
<keyword evidence="4" id="KW-0997">Cell inner membrane</keyword>
<evidence type="ECO:0000256" key="10">
    <source>
        <dbReference type="ARBA" id="ARBA00023455"/>
    </source>
</evidence>
<dbReference type="InterPro" id="IPR039421">
    <property type="entry name" value="Type_1_exporter"/>
</dbReference>
<dbReference type="EMBL" id="JACHMP010000001">
    <property type="protein sequence ID" value="MBB5817449.1"/>
    <property type="molecule type" value="Genomic_DNA"/>
</dbReference>
<dbReference type="Pfam" id="PF00664">
    <property type="entry name" value="ABC_membrane"/>
    <property type="match status" value="1"/>
</dbReference>
<evidence type="ECO:0000256" key="11">
    <source>
        <dbReference type="SAM" id="Phobius"/>
    </source>
</evidence>
<feature type="transmembrane region" description="Helical" evidence="11">
    <location>
        <begin position="157"/>
        <end position="175"/>
    </location>
</feature>
<evidence type="ECO:0000256" key="4">
    <source>
        <dbReference type="ARBA" id="ARBA00022519"/>
    </source>
</evidence>
<dbReference type="Gene3D" id="1.20.1560.10">
    <property type="entry name" value="ABC transporter type 1, transmembrane domain"/>
    <property type="match status" value="1"/>
</dbReference>
<dbReference type="GO" id="GO:0140359">
    <property type="term" value="F:ABC-type transporter activity"/>
    <property type="evidence" value="ECO:0007669"/>
    <property type="project" value="InterPro"/>
</dbReference>
<dbReference type="GO" id="GO:0034040">
    <property type="term" value="F:ATPase-coupled lipid transmembrane transporter activity"/>
    <property type="evidence" value="ECO:0007669"/>
    <property type="project" value="TreeGrafter"/>
</dbReference>
<dbReference type="Pfam" id="PF00005">
    <property type="entry name" value="ABC_tran"/>
    <property type="match status" value="1"/>
</dbReference>
<dbReference type="Gene3D" id="3.40.50.300">
    <property type="entry name" value="P-loop containing nucleotide triphosphate hydrolases"/>
    <property type="match status" value="1"/>
</dbReference>
<dbReference type="SMART" id="SM00382">
    <property type="entry name" value="AAA"/>
    <property type="match status" value="1"/>
</dbReference>
<keyword evidence="6" id="KW-0547">Nucleotide-binding</keyword>
<feature type="domain" description="ABC transmembrane type-1" evidence="13">
    <location>
        <begin position="19"/>
        <end position="297"/>
    </location>
</feature>